<accession>H1DIR8</accession>
<evidence type="ECO:0000313" key="3">
    <source>
        <dbReference type="EMBL" id="EHP46680.1"/>
    </source>
</evidence>
<dbReference type="GO" id="GO:0015562">
    <property type="term" value="F:efflux transmembrane transporter activity"/>
    <property type="evidence" value="ECO:0007669"/>
    <property type="project" value="TreeGrafter"/>
</dbReference>
<dbReference type="STRING" id="742817.HMPREF9449_02297"/>
<dbReference type="PANTHER" id="PTHR30469:SF15">
    <property type="entry name" value="HLYD FAMILY OF SECRETION PROTEINS"/>
    <property type="match status" value="1"/>
</dbReference>
<dbReference type="Pfam" id="PF25917">
    <property type="entry name" value="BSH_RND"/>
    <property type="match status" value="1"/>
</dbReference>
<protein>
    <submittedName>
        <fullName evidence="3">Efflux transporter, RND family, MFP subunit</fullName>
    </submittedName>
</protein>
<name>H1DIR8_9BACT</name>
<evidence type="ECO:0000259" key="2">
    <source>
        <dbReference type="Pfam" id="PF25917"/>
    </source>
</evidence>
<dbReference type="SUPFAM" id="SSF111369">
    <property type="entry name" value="HlyD-like secretion proteins"/>
    <property type="match status" value="1"/>
</dbReference>
<organism evidence="3 4">
    <name type="scientific">Odoribacter laneus YIT 12061</name>
    <dbReference type="NCBI Taxonomy" id="742817"/>
    <lineage>
        <taxon>Bacteria</taxon>
        <taxon>Pseudomonadati</taxon>
        <taxon>Bacteroidota</taxon>
        <taxon>Bacteroidia</taxon>
        <taxon>Bacteroidales</taxon>
        <taxon>Odoribacteraceae</taxon>
        <taxon>Odoribacter</taxon>
    </lineage>
</organism>
<comment type="similarity">
    <text evidence="1">Belongs to the membrane fusion protein (MFP) (TC 8.A.1) family.</text>
</comment>
<dbReference type="Gene3D" id="2.40.50.100">
    <property type="match status" value="1"/>
</dbReference>
<dbReference type="Gene3D" id="2.40.420.20">
    <property type="match status" value="1"/>
</dbReference>
<gene>
    <name evidence="3" type="ORF">HMPREF9449_02297</name>
</gene>
<keyword evidence="4" id="KW-1185">Reference proteome</keyword>
<dbReference type="PANTHER" id="PTHR30469">
    <property type="entry name" value="MULTIDRUG RESISTANCE PROTEIN MDTA"/>
    <property type="match status" value="1"/>
</dbReference>
<dbReference type="GeneID" id="98069843"/>
<dbReference type="HOGENOM" id="CLU_018816_1_0_10"/>
<dbReference type="PATRIC" id="fig|742817.3.peg.2460"/>
<dbReference type="Gene3D" id="1.10.287.470">
    <property type="entry name" value="Helix hairpin bin"/>
    <property type="match status" value="1"/>
</dbReference>
<reference evidence="3 4" key="1">
    <citation type="submission" date="2012-01" db="EMBL/GenBank/DDBJ databases">
        <title>The Genome Sequence of Odoribacter laneus YIT 12061.</title>
        <authorList>
            <consortium name="The Broad Institute Genome Sequencing Platform"/>
            <person name="Earl A."/>
            <person name="Ward D."/>
            <person name="Feldgarden M."/>
            <person name="Gevers D."/>
            <person name="Morotomi M."/>
            <person name="Young S.K."/>
            <person name="Zeng Q."/>
            <person name="Gargeya S."/>
            <person name="Fitzgerald M."/>
            <person name="Haas B."/>
            <person name="Abouelleil A."/>
            <person name="Alvarado L."/>
            <person name="Arachchi H.M."/>
            <person name="Berlin A."/>
            <person name="Chapman S.B."/>
            <person name="Gearin G."/>
            <person name="Goldberg J."/>
            <person name="Griggs A."/>
            <person name="Gujja S."/>
            <person name="Hansen M."/>
            <person name="Heiman D."/>
            <person name="Howarth C."/>
            <person name="Larimer J."/>
            <person name="Lui A."/>
            <person name="MacDonald P.J.P."/>
            <person name="McCowen C."/>
            <person name="Montmayeur A."/>
            <person name="Murphy C."/>
            <person name="Neiman D."/>
            <person name="Pearson M."/>
            <person name="Priest M."/>
            <person name="Roberts A."/>
            <person name="Saif S."/>
            <person name="Shea T."/>
            <person name="Sisk P."/>
            <person name="Stolte C."/>
            <person name="Sykes S."/>
            <person name="Wortman J."/>
            <person name="Nusbaum C."/>
            <person name="Birren B."/>
        </authorList>
    </citation>
    <scope>NUCLEOTIDE SEQUENCE [LARGE SCALE GENOMIC DNA]</scope>
    <source>
        <strain evidence="3 4">YIT 12061</strain>
    </source>
</reference>
<evidence type="ECO:0000256" key="1">
    <source>
        <dbReference type="ARBA" id="ARBA00009477"/>
    </source>
</evidence>
<dbReference type="NCBIfam" id="TIGR01730">
    <property type="entry name" value="RND_mfp"/>
    <property type="match status" value="1"/>
</dbReference>
<sequence length="358" mass="40643">MEKTFIRLVIVVGLVFIGGACRQKTAPLTISQLVKTSEVKAYQGLFKITYPGKLQAASDVKLAFRVAGPIKDIYVQEGEYVRKGKLLARLDPRDYQLQYDAAQAEYIQVKGESERIMQLYQKKSIPVNEYDKAVAALKRVSALYNGQKNALEDTRLRAPFDGYIQKKYFDAYEIVNQGTPVLSMINNDYLEVSVDIPSVDYIRQEDFAEFYCVADVYPEDILPLEFLDITRKANFNQLFKARFRLKREQRQKLNLAAGMSVSVTIQYTPSAENLAIIPISALFWRDYRSYVWLFDENDGKVKMMPVEVKRVLKDGEVIVESDLRPGESIVSAGVNDLKEGQVVRVLPPVPPSNVGKLL</sequence>
<dbReference type="InterPro" id="IPR006143">
    <property type="entry name" value="RND_pump_MFP"/>
</dbReference>
<dbReference type="InterPro" id="IPR058625">
    <property type="entry name" value="MdtA-like_BSH"/>
</dbReference>
<feature type="domain" description="Multidrug resistance protein MdtA-like barrel-sandwich hybrid" evidence="2">
    <location>
        <begin position="60"/>
        <end position="180"/>
    </location>
</feature>
<dbReference type="PROSITE" id="PS51257">
    <property type="entry name" value="PROKAR_LIPOPROTEIN"/>
    <property type="match status" value="1"/>
</dbReference>
<dbReference type="GO" id="GO:1990281">
    <property type="term" value="C:efflux pump complex"/>
    <property type="evidence" value="ECO:0007669"/>
    <property type="project" value="TreeGrafter"/>
</dbReference>
<proteinExistence type="inferred from homology"/>
<dbReference type="Proteomes" id="UP000004892">
    <property type="component" value="Unassembled WGS sequence"/>
</dbReference>
<evidence type="ECO:0000313" key="4">
    <source>
        <dbReference type="Proteomes" id="UP000004892"/>
    </source>
</evidence>
<dbReference type="AlphaFoldDB" id="H1DIR8"/>
<dbReference type="RefSeq" id="WP_009137444.1">
    <property type="nucleotide sequence ID" value="NZ_JH594596.1"/>
</dbReference>
<dbReference type="eggNOG" id="COG0845">
    <property type="taxonomic scope" value="Bacteria"/>
</dbReference>
<dbReference type="EMBL" id="ADMC01000025">
    <property type="protein sequence ID" value="EHP46680.1"/>
    <property type="molecule type" value="Genomic_DNA"/>
</dbReference>
<comment type="caution">
    <text evidence="3">The sequence shown here is derived from an EMBL/GenBank/DDBJ whole genome shotgun (WGS) entry which is preliminary data.</text>
</comment>